<evidence type="ECO:0000259" key="1">
    <source>
        <dbReference type="Pfam" id="PF01261"/>
    </source>
</evidence>
<dbReference type="PANTHER" id="PTHR12110">
    <property type="entry name" value="HYDROXYPYRUVATE ISOMERASE"/>
    <property type="match status" value="1"/>
</dbReference>
<dbReference type="GO" id="GO:0006281">
    <property type="term" value="P:DNA repair"/>
    <property type="evidence" value="ECO:0007669"/>
    <property type="project" value="InterPro"/>
</dbReference>
<dbReference type="InterPro" id="IPR013022">
    <property type="entry name" value="Xyl_isomerase-like_TIM-brl"/>
</dbReference>
<sequence>MRPKISFSAVDATNNPVEWMYRIEDAGFQGWEIVGEGEQKVEGEFKERVRAISETTNLILSLHSPLSDINIASVNERMREESIRQIKECIDAAYEFIADICVVHPGLFSPLTVQMPEKAFQKAIASLTTICDFAAERGLRIALENLTSAKMLMGRDPEELNRIVRGVNADNLGLCLDVAHANTTKTLDEFLNKKATAVEIIHMHASDNFGADDLHLPLGEGNLDYKKVLAWIKDYEYHGLMVLELYTLEGGIESLALIQKLST</sequence>
<dbReference type="GO" id="GO:0008270">
    <property type="term" value="F:zinc ion binding"/>
    <property type="evidence" value="ECO:0007669"/>
    <property type="project" value="InterPro"/>
</dbReference>
<dbReference type="InterPro" id="IPR036237">
    <property type="entry name" value="Xyl_isomerase-like_sf"/>
</dbReference>
<name>A0A7G9Z265_9EURY</name>
<dbReference type="Gene3D" id="3.20.20.150">
    <property type="entry name" value="Divalent-metal-dependent TIM barrel enzymes"/>
    <property type="match status" value="1"/>
</dbReference>
<organism evidence="2">
    <name type="scientific">Candidatus Methanophaga sp. ANME-1 ERB7</name>
    <dbReference type="NCBI Taxonomy" id="2759913"/>
    <lineage>
        <taxon>Archaea</taxon>
        <taxon>Methanobacteriati</taxon>
        <taxon>Methanobacteriota</taxon>
        <taxon>Stenosarchaea group</taxon>
        <taxon>Methanomicrobia</taxon>
        <taxon>Candidatus Methanophagales</taxon>
        <taxon>Candidatus Methanophagaceae</taxon>
        <taxon>Candidatus Methanophaga</taxon>
    </lineage>
</organism>
<dbReference type="EMBL" id="MT631576">
    <property type="protein sequence ID" value="QNO54349.1"/>
    <property type="molecule type" value="Genomic_DNA"/>
</dbReference>
<reference evidence="2" key="1">
    <citation type="submission" date="2020-06" db="EMBL/GenBank/DDBJ databases">
        <title>Unique genomic features of the anaerobic methanotrophic archaea.</title>
        <authorList>
            <person name="Chadwick G.L."/>
            <person name="Skennerton C.T."/>
            <person name="Laso-Perez R."/>
            <person name="Leu A.O."/>
            <person name="Speth D.R."/>
            <person name="Yu H."/>
            <person name="Morgan-Lang C."/>
            <person name="Hatzenpichler R."/>
            <person name="Goudeau D."/>
            <person name="Malmstrom R."/>
            <person name="Brazelton W.J."/>
            <person name="Woyke T."/>
            <person name="Hallam S.J."/>
            <person name="Tyson G.W."/>
            <person name="Wegener G."/>
            <person name="Boetius A."/>
            <person name="Orphan V."/>
        </authorList>
    </citation>
    <scope>NUCLEOTIDE SEQUENCE</scope>
</reference>
<proteinExistence type="predicted"/>
<evidence type="ECO:0000313" key="2">
    <source>
        <dbReference type="EMBL" id="QNO54349.1"/>
    </source>
</evidence>
<feature type="domain" description="Xylose isomerase-like TIM barrel" evidence="1">
    <location>
        <begin position="22"/>
        <end position="250"/>
    </location>
</feature>
<gene>
    <name evidence="2" type="ORF">DIMBOPOO_00021</name>
</gene>
<dbReference type="Pfam" id="PF01261">
    <property type="entry name" value="AP_endonuc_2"/>
    <property type="match status" value="1"/>
</dbReference>
<dbReference type="InterPro" id="IPR001719">
    <property type="entry name" value="AP_endonuc_2"/>
</dbReference>
<dbReference type="InterPro" id="IPR050312">
    <property type="entry name" value="IolE/XylAMocC-like"/>
</dbReference>
<dbReference type="SUPFAM" id="SSF51658">
    <property type="entry name" value="Xylose isomerase-like"/>
    <property type="match status" value="1"/>
</dbReference>
<dbReference type="GO" id="GO:0003677">
    <property type="term" value="F:DNA binding"/>
    <property type="evidence" value="ECO:0007669"/>
    <property type="project" value="InterPro"/>
</dbReference>
<dbReference type="AlphaFoldDB" id="A0A7G9Z265"/>
<accession>A0A7G9Z265</accession>
<dbReference type="SMART" id="SM00518">
    <property type="entry name" value="AP2Ec"/>
    <property type="match status" value="1"/>
</dbReference>
<dbReference type="PANTHER" id="PTHR12110:SF21">
    <property type="entry name" value="XYLOSE ISOMERASE-LIKE TIM BARREL DOMAIN-CONTAINING PROTEIN"/>
    <property type="match status" value="1"/>
</dbReference>
<protein>
    <recommendedName>
        <fullName evidence="1">Xylose isomerase-like TIM barrel domain-containing protein</fullName>
    </recommendedName>
</protein>